<dbReference type="InterPro" id="IPR036412">
    <property type="entry name" value="HAD-like_sf"/>
</dbReference>
<evidence type="ECO:0000256" key="10">
    <source>
        <dbReference type="ARBA" id="ARBA00059247"/>
    </source>
</evidence>
<organism evidence="11 12">
    <name type="scientific">Lautropia dentalis</name>
    <dbReference type="NCBI Taxonomy" id="2490857"/>
    <lineage>
        <taxon>Bacteria</taxon>
        <taxon>Pseudomonadati</taxon>
        <taxon>Pseudomonadota</taxon>
        <taxon>Betaproteobacteria</taxon>
        <taxon>Burkholderiales</taxon>
        <taxon>Burkholderiaceae</taxon>
        <taxon>Lautropia</taxon>
    </lineage>
</organism>
<dbReference type="SFLD" id="SFLDG01129">
    <property type="entry name" value="C1.5:_HAD__Beta-PGM__Phosphata"/>
    <property type="match status" value="1"/>
</dbReference>
<dbReference type="GO" id="GO:0008967">
    <property type="term" value="F:phosphoglycolate phosphatase activity"/>
    <property type="evidence" value="ECO:0007669"/>
    <property type="project" value="UniProtKB-EC"/>
</dbReference>
<reference evidence="11 12" key="1">
    <citation type="submission" date="2018-11" db="EMBL/GenBank/DDBJ databases">
        <title>Genome sequencing of Lautropia sp. KCOM 2505 (= ChDC F240).</title>
        <authorList>
            <person name="Kook J.-K."/>
            <person name="Park S.-N."/>
            <person name="Lim Y.K."/>
        </authorList>
    </citation>
    <scope>NUCLEOTIDE SEQUENCE [LARGE SCALE GENOMIC DNA]</scope>
    <source>
        <strain evidence="11 12">KCOM 2505</strain>
    </source>
</reference>
<dbReference type="InterPro" id="IPR023214">
    <property type="entry name" value="HAD_sf"/>
</dbReference>
<evidence type="ECO:0000256" key="2">
    <source>
        <dbReference type="ARBA" id="ARBA00004818"/>
    </source>
</evidence>
<evidence type="ECO:0000256" key="6">
    <source>
        <dbReference type="ARBA" id="ARBA00022723"/>
    </source>
</evidence>
<dbReference type="EC" id="3.1.3.18" evidence="4"/>
<dbReference type="SUPFAM" id="SSF56784">
    <property type="entry name" value="HAD-like"/>
    <property type="match status" value="1"/>
</dbReference>
<dbReference type="PANTHER" id="PTHR43434">
    <property type="entry name" value="PHOSPHOGLYCOLATE PHOSPHATASE"/>
    <property type="match status" value="1"/>
</dbReference>
<evidence type="ECO:0000256" key="7">
    <source>
        <dbReference type="ARBA" id="ARBA00022801"/>
    </source>
</evidence>
<dbReference type="EMBL" id="RRUE01000001">
    <property type="protein sequence ID" value="RRN45035.1"/>
    <property type="molecule type" value="Genomic_DNA"/>
</dbReference>
<comment type="function">
    <text evidence="10">Specifically catalyzes the dephosphorylation of 2-phosphoglycolate. Is involved in the dissimilation of the intracellular 2-phosphoglycolate formed during the DNA repair of 3'-phosphoglycolate ends, a major class of DNA lesions induced by oxidative stress.</text>
</comment>
<dbReference type="SFLD" id="SFLDG01135">
    <property type="entry name" value="C1.5.6:_HAD__Beta-PGM__Phospha"/>
    <property type="match status" value="1"/>
</dbReference>
<accession>A0A3R8MRU2</accession>
<evidence type="ECO:0000256" key="3">
    <source>
        <dbReference type="ARBA" id="ARBA00011233"/>
    </source>
</evidence>
<dbReference type="InterPro" id="IPR006439">
    <property type="entry name" value="HAD-SF_hydro_IA"/>
</dbReference>
<comment type="catalytic activity">
    <reaction evidence="1">
        <text>2-phosphoglycolate + H2O = glycolate + phosphate</text>
        <dbReference type="Rhea" id="RHEA:14369"/>
        <dbReference type="ChEBI" id="CHEBI:15377"/>
        <dbReference type="ChEBI" id="CHEBI:29805"/>
        <dbReference type="ChEBI" id="CHEBI:43474"/>
        <dbReference type="ChEBI" id="CHEBI:58033"/>
        <dbReference type="EC" id="3.1.3.18"/>
    </reaction>
</comment>
<proteinExistence type="predicted"/>
<dbReference type="InterPro" id="IPR023198">
    <property type="entry name" value="PGP-like_dom2"/>
</dbReference>
<keyword evidence="6" id="KW-0479">Metal-binding</keyword>
<dbReference type="OrthoDB" id="9776368at2"/>
<dbReference type="NCBIfam" id="TIGR01549">
    <property type="entry name" value="HAD-SF-IA-v1"/>
    <property type="match status" value="1"/>
</dbReference>
<dbReference type="Gene3D" id="3.40.50.1000">
    <property type="entry name" value="HAD superfamily/HAD-like"/>
    <property type="match status" value="1"/>
</dbReference>
<evidence type="ECO:0000256" key="8">
    <source>
        <dbReference type="ARBA" id="ARBA00022842"/>
    </source>
</evidence>
<sequence length="224" mass="24317">MPQLKTLPAAVFFDLDGTLADTADDLAAPVNAMREARGLKPLPLEEYRPFASAGSRGLLHIGLGATTDDPDYPALRTEFLTRYEKSIASHTRLFPGMTDLLAWLEARQIRWGVISNKLEYLVHSLMDRLDLSHRAVLAFGGDSAPRPKPAPDLMQRALKETGLTGKQCIYIGDDQRDILAGRAVGMTTIAAAYGYCNPAEAANWGADHLVSSVADFHALLQGLA</sequence>
<protein>
    <recommendedName>
        <fullName evidence="4">phosphoglycolate phosphatase</fullName>
        <ecNumber evidence="4">3.1.3.18</ecNumber>
    </recommendedName>
</protein>
<keyword evidence="9" id="KW-0119">Carbohydrate metabolism</keyword>
<dbReference type="GO" id="GO:0006281">
    <property type="term" value="P:DNA repair"/>
    <property type="evidence" value="ECO:0007669"/>
    <property type="project" value="TreeGrafter"/>
</dbReference>
<evidence type="ECO:0000256" key="5">
    <source>
        <dbReference type="ARBA" id="ARBA00022567"/>
    </source>
</evidence>
<keyword evidence="7 11" id="KW-0378">Hydrolase</keyword>
<dbReference type="RefSeq" id="WP_125094466.1">
    <property type="nucleotide sequence ID" value="NZ_RRUE01000001.1"/>
</dbReference>
<keyword evidence="12" id="KW-1185">Reference proteome</keyword>
<keyword evidence="8" id="KW-0460">Magnesium</keyword>
<dbReference type="Proteomes" id="UP000270261">
    <property type="component" value="Unassembled WGS sequence"/>
</dbReference>
<dbReference type="GO" id="GO:0005829">
    <property type="term" value="C:cytosol"/>
    <property type="evidence" value="ECO:0007669"/>
    <property type="project" value="TreeGrafter"/>
</dbReference>
<evidence type="ECO:0000313" key="12">
    <source>
        <dbReference type="Proteomes" id="UP000270261"/>
    </source>
</evidence>
<dbReference type="Gene3D" id="1.10.150.240">
    <property type="entry name" value="Putative phosphatase, domain 2"/>
    <property type="match status" value="1"/>
</dbReference>
<dbReference type="PANTHER" id="PTHR43434:SF23">
    <property type="entry name" value="PHOSPHOGLYCOLATE PHOSPHATASE"/>
    <property type="match status" value="1"/>
</dbReference>
<dbReference type="GO" id="GO:0046872">
    <property type="term" value="F:metal ion binding"/>
    <property type="evidence" value="ECO:0007669"/>
    <property type="project" value="UniProtKB-KW"/>
</dbReference>
<dbReference type="InterPro" id="IPR041492">
    <property type="entry name" value="HAD_2"/>
</dbReference>
<keyword evidence="5" id="KW-0113">Calvin cycle</keyword>
<dbReference type="AlphaFoldDB" id="A0A3R8MRU2"/>
<comment type="caution">
    <text evidence="11">The sequence shown here is derived from an EMBL/GenBank/DDBJ whole genome shotgun (WGS) entry which is preliminary data.</text>
</comment>
<dbReference type="GO" id="GO:0019253">
    <property type="term" value="P:reductive pentose-phosphate cycle"/>
    <property type="evidence" value="ECO:0007669"/>
    <property type="project" value="UniProtKB-KW"/>
</dbReference>
<dbReference type="InterPro" id="IPR050155">
    <property type="entry name" value="HAD-like_hydrolase_sf"/>
</dbReference>
<dbReference type="FunFam" id="3.40.50.1000:FF:000022">
    <property type="entry name" value="Phosphoglycolate phosphatase"/>
    <property type="match status" value="1"/>
</dbReference>
<comment type="pathway">
    <text evidence="2">Organic acid metabolism; glycolate biosynthesis; glycolate from 2-phosphoglycolate: step 1/1.</text>
</comment>
<evidence type="ECO:0000256" key="1">
    <source>
        <dbReference type="ARBA" id="ARBA00000830"/>
    </source>
</evidence>
<comment type="subunit">
    <text evidence="3">Homotrimer.</text>
</comment>
<evidence type="ECO:0000256" key="4">
    <source>
        <dbReference type="ARBA" id="ARBA00013078"/>
    </source>
</evidence>
<dbReference type="Pfam" id="PF13419">
    <property type="entry name" value="HAD_2"/>
    <property type="match status" value="1"/>
</dbReference>
<dbReference type="NCBIfam" id="TIGR01509">
    <property type="entry name" value="HAD-SF-IA-v3"/>
    <property type="match status" value="1"/>
</dbReference>
<gene>
    <name evidence="11" type="ORF">EHV23_01900</name>
</gene>
<evidence type="ECO:0000256" key="9">
    <source>
        <dbReference type="ARBA" id="ARBA00023277"/>
    </source>
</evidence>
<name>A0A3R8MRU2_9BURK</name>
<dbReference type="SFLD" id="SFLDS00003">
    <property type="entry name" value="Haloacid_Dehalogenase"/>
    <property type="match status" value="1"/>
</dbReference>
<evidence type="ECO:0000313" key="11">
    <source>
        <dbReference type="EMBL" id="RRN45035.1"/>
    </source>
</evidence>